<dbReference type="EMBL" id="BOMV01000106">
    <property type="protein sequence ID" value="GIF01580.1"/>
    <property type="molecule type" value="Genomic_DNA"/>
</dbReference>
<evidence type="ECO:0000313" key="5">
    <source>
        <dbReference type="EMBL" id="GIF01580.1"/>
    </source>
</evidence>
<reference evidence="5" key="1">
    <citation type="submission" date="2021-01" db="EMBL/GenBank/DDBJ databases">
        <title>Whole genome shotgun sequence of Actinoplanes rishiriensis NBRC 108556.</title>
        <authorList>
            <person name="Komaki H."/>
            <person name="Tamura T."/>
        </authorList>
    </citation>
    <scope>NUCLEOTIDE SEQUENCE</scope>
    <source>
        <strain evidence="5">NBRC 108556</strain>
    </source>
</reference>
<dbReference type="GO" id="GO:0003677">
    <property type="term" value="F:DNA binding"/>
    <property type="evidence" value="ECO:0007669"/>
    <property type="project" value="UniProtKB-KW"/>
</dbReference>
<dbReference type="InterPro" id="IPR010998">
    <property type="entry name" value="Integrase_recombinase_N"/>
</dbReference>
<sequence>MDSENGATAAVEPGGTGSANKVPRQRGRTPTPLPEKYVAVLDAYAVDLGRADMTAEARRTYLSRVRVYLAWLAASDVDGDPLTDPNAAAWAARDYKAHLHGILKRAPATVNAALAAVSDLALRRGLGKLDGTTVARLDLPARRAPKALVGRDDTRWQRAAQAADPRERALAAVMRFAGARIAEAVGLDLDDLPITQHRRRLRIRGRGRKNRSVPVHPELAAALDAWLAERRTWPGSDTSPALFLNRAGDRLSLRTADEIIGNIAVTAGLAELVTPHVLRHSFGTDLVRSGVDLVTVAELLGHASLDSTRIYTLPADDDLDAAINRLTVDR</sequence>
<dbReference type="PANTHER" id="PTHR30349">
    <property type="entry name" value="PHAGE INTEGRASE-RELATED"/>
    <property type="match status" value="1"/>
</dbReference>
<feature type="domain" description="Tyr recombinase" evidence="4">
    <location>
        <begin position="143"/>
        <end position="324"/>
    </location>
</feature>
<name>A0A919K8D0_9ACTN</name>
<keyword evidence="6" id="KW-1185">Reference proteome</keyword>
<dbReference type="InterPro" id="IPR002104">
    <property type="entry name" value="Integrase_catalytic"/>
</dbReference>
<keyword evidence="1" id="KW-0238">DNA-binding</keyword>
<keyword evidence="2" id="KW-0233">DNA recombination</keyword>
<dbReference type="InterPro" id="IPR011010">
    <property type="entry name" value="DNA_brk_join_enz"/>
</dbReference>
<feature type="region of interest" description="Disordered" evidence="3">
    <location>
        <begin position="1"/>
        <end position="33"/>
    </location>
</feature>
<dbReference type="PANTHER" id="PTHR30349:SF81">
    <property type="entry name" value="TYROSINE RECOMBINASE XERC"/>
    <property type="match status" value="1"/>
</dbReference>
<dbReference type="RefSeq" id="WP_203790380.1">
    <property type="nucleotide sequence ID" value="NZ_BOMV01000106.1"/>
</dbReference>
<organism evidence="5 6">
    <name type="scientific">Paractinoplanes rishiriensis</name>
    <dbReference type="NCBI Taxonomy" id="1050105"/>
    <lineage>
        <taxon>Bacteria</taxon>
        <taxon>Bacillati</taxon>
        <taxon>Actinomycetota</taxon>
        <taxon>Actinomycetes</taxon>
        <taxon>Micromonosporales</taxon>
        <taxon>Micromonosporaceae</taxon>
        <taxon>Paractinoplanes</taxon>
    </lineage>
</organism>
<protein>
    <recommendedName>
        <fullName evidence="4">Tyr recombinase domain-containing protein</fullName>
    </recommendedName>
</protein>
<dbReference type="SUPFAM" id="SSF56349">
    <property type="entry name" value="DNA breaking-rejoining enzymes"/>
    <property type="match status" value="1"/>
</dbReference>
<dbReference type="Gene3D" id="1.10.150.130">
    <property type="match status" value="1"/>
</dbReference>
<proteinExistence type="predicted"/>
<evidence type="ECO:0000313" key="6">
    <source>
        <dbReference type="Proteomes" id="UP000636960"/>
    </source>
</evidence>
<dbReference type="GO" id="GO:0006310">
    <property type="term" value="P:DNA recombination"/>
    <property type="evidence" value="ECO:0007669"/>
    <property type="project" value="UniProtKB-KW"/>
</dbReference>
<dbReference type="AlphaFoldDB" id="A0A919K8D0"/>
<gene>
    <name evidence="5" type="ORF">Ari01nite_90440</name>
</gene>
<evidence type="ECO:0000256" key="1">
    <source>
        <dbReference type="ARBA" id="ARBA00023125"/>
    </source>
</evidence>
<dbReference type="PROSITE" id="PS51898">
    <property type="entry name" value="TYR_RECOMBINASE"/>
    <property type="match status" value="1"/>
</dbReference>
<evidence type="ECO:0000256" key="2">
    <source>
        <dbReference type="ARBA" id="ARBA00023172"/>
    </source>
</evidence>
<evidence type="ECO:0000256" key="3">
    <source>
        <dbReference type="SAM" id="MobiDB-lite"/>
    </source>
</evidence>
<dbReference type="Proteomes" id="UP000636960">
    <property type="component" value="Unassembled WGS sequence"/>
</dbReference>
<accession>A0A919K8D0</accession>
<dbReference type="Pfam" id="PF00589">
    <property type="entry name" value="Phage_integrase"/>
    <property type="match status" value="1"/>
</dbReference>
<comment type="caution">
    <text evidence="5">The sequence shown here is derived from an EMBL/GenBank/DDBJ whole genome shotgun (WGS) entry which is preliminary data.</text>
</comment>
<dbReference type="InterPro" id="IPR050090">
    <property type="entry name" value="Tyrosine_recombinase_XerCD"/>
</dbReference>
<dbReference type="Gene3D" id="1.10.443.10">
    <property type="entry name" value="Intergrase catalytic core"/>
    <property type="match status" value="1"/>
</dbReference>
<dbReference type="InterPro" id="IPR013762">
    <property type="entry name" value="Integrase-like_cat_sf"/>
</dbReference>
<dbReference type="GO" id="GO:0015074">
    <property type="term" value="P:DNA integration"/>
    <property type="evidence" value="ECO:0007669"/>
    <property type="project" value="InterPro"/>
</dbReference>
<evidence type="ECO:0000259" key="4">
    <source>
        <dbReference type="PROSITE" id="PS51898"/>
    </source>
</evidence>